<evidence type="ECO:0000259" key="16">
    <source>
        <dbReference type="Pfam" id="PF08028"/>
    </source>
</evidence>
<evidence type="ECO:0000256" key="7">
    <source>
        <dbReference type="ARBA" id="ARBA00034307"/>
    </source>
</evidence>
<dbReference type="InterPro" id="IPR037069">
    <property type="entry name" value="AcylCoA_DH/ox_N_sf"/>
</dbReference>
<dbReference type="InterPro" id="IPR046373">
    <property type="entry name" value="Acyl-CoA_Oxase/DH_mid-dom_sf"/>
</dbReference>
<comment type="subcellular location">
    <subcellularLocation>
        <location evidence="1">Cytoplasm</location>
    </subcellularLocation>
</comment>
<keyword evidence="3" id="KW-0288">FMN</keyword>
<evidence type="ECO:0000256" key="1">
    <source>
        <dbReference type="ARBA" id="ARBA00004496"/>
    </source>
</evidence>
<dbReference type="Pfam" id="PF02770">
    <property type="entry name" value="Acyl-CoA_dh_M"/>
    <property type="match status" value="1"/>
</dbReference>
<evidence type="ECO:0000259" key="14">
    <source>
        <dbReference type="Pfam" id="PF02770"/>
    </source>
</evidence>
<evidence type="ECO:0000313" key="17">
    <source>
        <dbReference type="EMBL" id="MDQ0189075.1"/>
    </source>
</evidence>
<dbReference type="Proteomes" id="UP001232973">
    <property type="component" value="Unassembled WGS sequence"/>
</dbReference>
<dbReference type="SUPFAM" id="SSF47203">
    <property type="entry name" value="Acyl-CoA dehydrogenase C-terminal domain-like"/>
    <property type="match status" value="1"/>
</dbReference>
<dbReference type="Gene3D" id="1.10.540.10">
    <property type="entry name" value="Acyl-CoA dehydrogenase/oxidase, N-terminal domain"/>
    <property type="match status" value="1"/>
</dbReference>
<proteinExistence type="inferred from homology"/>
<organism evidence="17 18">
    <name type="scientific">Alicyclobacillus cycloheptanicus</name>
    <dbReference type="NCBI Taxonomy" id="1457"/>
    <lineage>
        <taxon>Bacteria</taxon>
        <taxon>Bacillati</taxon>
        <taxon>Bacillota</taxon>
        <taxon>Bacilli</taxon>
        <taxon>Bacillales</taxon>
        <taxon>Alicyclobacillaceae</taxon>
        <taxon>Alicyclobacillus</taxon>
    </lineage>
</organism>
<sequence>METSSANQQYSFLQTARELSERFRQDAVERDRLGGTPKIQRDWIRESGLLKLLIPQEYGGDGQPWSAVLRVVREFARTDAALAHLYGYHFLSLTAVHLAGTEAQQRRYYRETAANQYFWGNSVNPLDDRTVGERMDGGVIVNGVKSFSSGSPDSDMLVISWRDAQTGEFLKGMVPTRRPGVQVHDDWDCMGQRQTGSGTVSFHDVRLDDEEVLVKPYANDRPFSTLTPILSQSILSAVFVGSAQGALEEARHYTLERARAWYRSGVSKASEEPSTLSRYGDLWIRCQSALTLAEKAWEKLDEVWEKEQNLTEAERGECAVLVAAANVHAGNVALEITSRIFEVMGARATASQYGFDRFWRNVRTHTLHNPAEFKQRNVGNWFVNGEAPEPGYYS</sequence>
<keyword evidence="4" id="KW-0547">Nucleotide-binding</keyword>
<gene>
    <name evidence="17" type="ORF">J2S03_000891</name>
</gene>
<keyword evidence="6" id="KW-0503">Monooxygenase</keyword>
<dbReference type="PANTHER" id="PTHR43884:SF12">
    <property type="entry name" value="ISOVALERYL-COA DEHYDROGENASE, MITOCHONDRIAL-RELATED"/>
    <property type="match status" value="1"/>
</dbReference>
<dbReference type="EMBL" id="JAUSTP010000004">
    <property type="protein sequence ID" value="MDQ0189075.1"/>
    <property type="molecule type" value="Genomic_DNA"/>
</dbReference>
<dbReference type="Pfam" id="PF08028">
    <property type="entry name" value="Acyl-CoA_dh_2"/>
    <property type="match status" value="1"/>
</dbReference>
<name>A0ABT9XFN1_9BACL</name>
<evidence type="ECO:0000256" key="4">
    <source>
        <dbReference type="ARBA" id="ARBA00022741"/>
    </source>
</evidence>
<evidence type="ECO:0000256" key="2">
    <source>
        <dbReference type="ARBA" id="ARBA00022630"/>
    </source>
</evidence>
<evidence type="ECO:0000256" key="6">
    <source>
        <dbReference type="ARBA" id="ARBA00023033"/>
    </source>
</evidence>
<evidence type="ECO:0000256" key="13">
    <source>
        <dbReference type="ARBA" id="ARBA00049456"/>
    </source>
</evidence>
<keyword evidence="2" id="KW-0285">Flavoprotein</keyword>
<keyword evidence="18" id="KW-1185">Reference proteome</keyword>
<dbReference type="InterPro" id="IPR006091">
    <property type="entry name" value="Acyl-CoA_Oxase/DH_mid-dom"/>
</dbReference>
<evidence type="ECO:0000256" key="9">
    <source>
        <dbReference type="ARBA" id="ARBA00034328"/>
    </source>
</evidence>
<evidence type="ECO:0000256" key="3">
    <source>
        <dbReference type="ARBA" id="ARBA00022643"/>
    </source>
</evidence>
<dbReference type="PANTHER" id="PTHR43884">
    <property type="entry name" value="ACYL-COA DEHYDROGENASE"/>
    <property type="match status" value="1"/>
</dbReference>
<dbReference type="InterPro" id="IPR009100">
    <property type="entry name" value="AcylCoA_DH/oxidase_NM_dom_sf"/>
</dbReference>
<evidence type="ECO:0000256" key="12">
    <source>
        <dbReference type="ARBA" id="ARBA00048445"/>
    </source>
</evidence>
<reference evidence="17 18" key="1">
    <citation type="submission" date="2023-07" db="EMBL/GenBank/DDBJ databases">
        <title>Genomic Encyclopedia of Type Strains, Phase IV (KMG-IV): sequencing the most valuable type-strain genomes for metagenomic binning, comparative biology and taxonomic classification.</title>
        <authorList>
            <person name="Goeker M."/>
        </authorList>
    </citation>
    <scope>NUCLEOTIDE SEQUENCE [LARGE SCALE GENOMIC DNA]</scope>
    <source>
        <strain evidence="17 18">DSM 4006</strain>
    </source>
</reference>
<comment type="catalytic activity">
    <reaction evidence="11">
        <text>dibenzothiophene + FMNH2 + O2 = dibenzothiophene 5-oxide + FMN + H2O + H(+)</text>
        <dbReference type="Rhea" id="RHEA:49076"/>
        <dbReference type="ChEBI" id="CHEBI:15377"/>
        <dbReference type="ChEBI" id="CHEBI:15378"/>
        <dbReference type="ChEBI" id="CHEBI:15379"/>
        <dbReference type="ChEBI" id="CHEBI:23681"/>
        <dbReference type="ChEBI" id="CHEBI:23683"/>
        <dbReference type="ChEBI" id="CHEBI:57618"/>
        <dbReference type="ChEBI" id="CHEBI:58210"/>
    </reaction>
</comment>
<dbReference type="Gene3D" id="1.20.140.10">
    <property type="entry name" value="Butyryl-CoA Dehydrogenase, subunit A, domain 3"/>
    <property type="match status" value="1"/>
</dbReference>
<feature type="domain" description="Acyl-CoA oxidase/dehydrogenase middle" evidence="14">
    <location>
        <begin position="133"/>
        <end position="205"/>
    </location>
</feature>
<feature type="domain" description="Acyl-CoA dehydrogenase C-terminal" evidence="16">
    <location>
        <begin position="234"/>
        <end position="369"/>
    </location>
</feature>
<dbReference type="InterPro" id="IPR036250">
    <property type="entry name" value="AcylCo_DH-like_C"/>
</dbReference>
<keyword evidence="5" id="KW-0560">Oxidoreductase</keyword>
<comment type="caution">
    <text evidence="17">The sequence shown here is derived from an EMBL/GenBank/DDBJ whole genome shotgun (WGS) entry which is preliminary data.</text>
</comment>
<comment type="catalytic activity">
    <reaction evidence="13">
        <text>dibenzothiophene + 2 FMNH2 + 2 O2 = dibenzothiophene 5,5-dioxide + 2 FMN + 2 H2O + 2 H(+)</text>
        <dbReference type="Rhea" id="RHEA:49072"/>
        <dbReference type="ChEBI" id="CHEBI:15377"/>
        <dbReference type="ChEBI" id="CHEBI:15378"/>
        <dbReference type="ChEBI" id="CHEBI:15379"/>
        <dbReference type="ChEBI" id="CHEBI:23681"/>
        <dbReference type="ChEBI" id="CHEBI:57618"/>
        <dbReference type="ChEBI" id="CHEBI:58210"/>
        <dbReference type="ChEBI" id="CHEBI:90356"/>
        <dbReference type="EC" id="1.14.14.21"/>
    </reaction>
</comment>
<dbReference type="Pfam" id="PF02771">
    <property type="entry name" value="Acyl-CoA_dh_N"/>
    <property type="match status" value="1"/>
</dbReference>
<feature type="domain" description="Acyl-CoA dehydrogenase/oxidase N-terminal" evidence="15">
    <location>
        <begin position="9"/>
        <end position="114"/>
    </location>
</feature>
<comment type="similarity">
    <text evidence="8">Belongs to the DszC flavin monooxygenase family.</text>
</comment>
<evidence type="ECO:0000259" key="15">
    <source>
        <dbReference type="Pfam" id="PF02771"/>
    </source>
</evidence>
<dbReference type="SUPFAM" id="SSF56645">
    <property type="entry name" value="Acyl-CoA dehydrogenase NM domain-like"/>
    <property type="match status" value="1"/>
</dbReference>
<dbReference type="PIRSF" id="PIRSF016578">
    <property type="entry name" value="HsaA"/>
    <property type="match status" value="1"/>
</dbReference>
<dbReference type="Gene3D" id="2.40.110.10">
    <property type="entry name" value="Butyryl-CoA Dehydrogenase, subunit A, domain 2"/>
    <property type="match status" value="1"/>
</dbReference>
<dbReference type="InterPro" id="IPR013786">
    <property type="entry name" value="AcylCoA_DH/ox_N"/>
</dbReference>
<evidence type="ECO:0000256" key="8">
    <source>
        <dbReference type="ARBA" id="ARBA00034317"/>
    </source>
</evidence>
<evidence type="ECO:0000256" key="10">
    <source>
        <dbReference type="ARBA" id="ARBA00034345"/>
    </source>
</evidence>
<comment type="pathway">
    <text evidence="7">Sulfur metabolism; dibenzothiophene degradation.</text>
</comment>
<dbReference type="InterPro" id="IPR013107">
    <property type="entry name" value="Acyl-CoA_DH_C"/>
</dbReference>
<protein>
    <recommendedName>
        <fullName evidence="10">Dibenzothiophene monooxygenase</fullName>
        <ecNumber evidence="9">1.14.14.21</ecNumber>
    </recommendedName>
</protein>
<evidence type="ECO:0000256" key="5">
    <source>
        <dbReference type="ARBA" id="ARBA00023002"/>
    </source>
</evidence>
<dbReference type="RefSeq" id="WP_274454868.1">
    <property type="nucleotide sequence ID" value="NZ_CP067097.1"/>
</dbReference>
<comment type="catalytic activity">
    <reaction evidence="12">
        <text>dibenzothiophene 5-oxide + FMNH2 + O2 = dibenzothiophene 5,5-dioxide + FMN + H2O + H(+)</text>
        <dbReference type="Rhea" id="RHEA:49080"/>
        <dbReference type="ChEBI" id="CHEBI:15377"/>
        <dbReference type="ChEBI" id="CHEBI:15378"/>
        <dbReference type="ChEBI" id="CHEBI:15379"/>
        <dbReference type="ChEBI" id="CHEBI:23683"/>
        <dbReference type="ChEBI" id="CHEBI:57618"/>
        <dbReference type="ChEBI" id="CHEBI:58210"/>
        <dbReference type="ChEBI" id="CHEBI:90356"/>
    </reaction>
</comment>
<accession>A0ABT9XFN1</accession>
<evidence type="ECO:0000313" key="18">
    <source>
        <dbReference type="Proteomes" id="UP001232973"/>
    </source>
</evidence>
<evidence type="ECO:0000256" key="11">
    <source>
        <dbReference type="ARBA" id="ARBA00047859"/>
    </source>
</evidence>
<dbReference type="EC" id="1.14.14.21" evidence="9"/>